<keyword evidence="2" id="KW-0812">Transmembrane</keyword>
<dbReference type="SUPFAM" id="SSF55729">
    <property type="entry name" value="Acyl-CoA N-acyltransferases (Nat)"/>
    <property type="match status" value="1"/>
</dbReference>
<dbReference type="CDD" id="cd04301">
    <property type="entry name" value="NAT_SF"/>
    <property type="match status" value="1"/>
</dbReference>
<evidence type="ECO:0000259" key="3">
    <source>
        <dbReference type="PROSITE" id="PS51186"/>
    </source>
</evidence>
<evidence type="ECO:0000256" key="1">
    <source>
        <dbReference type="ARBA" id="ARBA00022679"/>
    </source>
</evidence>
<feature type="domain" description="N-acetyltransferase" evidence="3">
    <location>
        <begin position="78"/>
        <end position="224"/>
    </location>
</feature>
<dbReference type="PANTHER" id="PTHR13947:SF37">
    <property type="entry name" value="LD18367P"/>
    <property type="match status" value="1"/>
</dbReference>
<dbReference type="Gene3D" id="3.40.630.30">
    <property type="match status" value="1"/>
</dbReference>
<dbReference type="PROSITE" id="PS51186">
    <property type="entry name" value="GNAT"/>
    <property type="match status" value="1"/>
</dbReference>
<dbReference type="Proteomes" id="UP000747399">
    <property type="component" value="Unassembled WGS sequence"/>
</dbReference>
<evidence type="ECO:0000313" key="5">
    <source>
        <dbReference type="Proteomes" id="UP000747399"/>
    </source>
</evidence>
<dbReference type="InterPro" id="IPR050769">
    <property type="entry name" value="NAT_camello-type"/>
</dbReference>
<sequence>MGSHAFIPEEKPSIAQGSDVPAIIGLYRAYIFSLVRPILGKALWTPSSLWIRGLLLPIFAFYISYQPQSLVPWAVALATLASVPVIVAGFIYLQLYLIIRKGTENDLSDKLPEYYSESGSRFFVISATARIVGCVGVRKRTGGQAELTYFAVRPKLANRAELADALLATAVSHARKAGFEDLFIKLNSAEVELLAAVKRAGFGKEQLTRINAWFHAHRLQLYLKKHQ</sequence>
<evidence type="ECO:0000313" key="4">
    <source>
        <dbReference type="EMBL" id="GIL46912.1"/>
    </source>
</evidence>
<accession>A0A8J4ASP8</accession>
<dbReference type="PANTHER" id="PTHR13947">
    <property type="entry name" value="GNAT FAMILY N-ACETYLTRANSFERASE"/>
    <property type="match status" value="1"/>
</dbReference>
<keyword evidence="2" id="KW-1133">Transmembrane helix</keyword>
<keyword evidence="5" id="KW-1185">Reference proteome</keyword>
<reference evidence="4" key="1">
    <citation type="journal article" date="2021" name="Proc. Natl. Acad. Sci. U.S.A.">
        <title>Three genomes in the algal genus Volvox reveal the fate of a haploid sex-determining region after a transition to homothallism.</title>
        <authorList>
            <person name="Yamamoto K."/>
            <person name="Hamaji T."/>
            <person name="Kawai-Toyooka H."/>
            <person name="Matsuzaki R."/>
            <person name="Takahashi F."/>
            <person name="Nishimura Y."/>
            <person name="Kawachi M."/>
            <person name="Noguchi H."/>
            <person name="Minakuchi Y."/>
            <person name="Umen J.G."/>
            <person name="Toyoda A."/>
            <person name="Nozaki H."/>
        </authorList>
    </citation>
    <scope>NUCLEOTIDE SEQUENCE</scope>
    <source>
        <strain evidence="4">NIES-3780</strain>
    </source>
</reference>
<protein>
    <recommendedName>
        <fullName evidence="3">N-acetyltransferase domain-containing protein</fullName>
    </recommendedName>
</protein>
<organism evidence="4 5">
    <name type="scientific">Volvox africanus</name>
    <dbReference type="NCBI Taxonomy" id="51714"/>
    <lineage>
        <taxon>Eukaryota</taxon>
        <taxon>Viridiplantae</taxon>
        <taxon>Chlorophyta</taxon>
        <taxon>core chlorophytes</taxon>
        <taxon>Chlorophyceae</taxon>
        <taxon>CS clade</taxon>
        <taxon>Chlamydomonadales</taxon>
        <taxon>Volvocaceae</taxon>
        <taxon>Volvox</taxon>
    </lineage>
</organism>
<proteinExistence type="predicted"/>
<keyword evidence="1" id="KW-0808">Transferase</keyword>
<comment type="caution">
    <text evidence="4">The sequence shown here is derived from an EMBL/GenBank/DDBJ whole genome shotgun (WGS) entry which is preliminary data.</text>
</comment>
<feature type="transmembrane region" description="Helical" evidence="2">
    <location>
        <begin position="49"/>
        <end position="65"/>
    </location>
</feature>
<keyword evidence="2" id="KW-0472">Membrane</keyword>
<dbReference type="Pfam" id="PF00583">
    <property type="entry name" value="Acetyltransf_1"/>
    <property type="match status" value="1"/>
</dbReference>
<dbReference type="InterPro" id="IPR000182">
    <property type="entry name" value="GNAT_dom"/>
</dbReference>
<dbReference type="GO" id="GO:0008080">
    <property type="term" value="F:N-acetyltransferase activity"/>
    <property type="evidence" value="ECO:0007669"/>
    <property type="project" value="InterPro"/>
</dbReference>
<dbReference type="EMBL" id="BNCO01000004">
    <property type="protein sequence ID" value="GIL46912.1"/>
    <property type="molecule type" value="Genomic_DNA"/>
</dbReference>
<dbReference type="AlphaFoldDB" id="A0A8J4ASP8"/>
<feature type="transmembrane region" description="Helical" evidence="2">
    <location>
        <begin position="71"/>
        <end position="93"/>
    </location>
</feature>
<dbReference type="InterPro" id="IPR016181">
    <property type="entry name" value="Acyl_CoA_acyltransferase"/>
</dbReference>
<name>A0A8J4ASP8_9CHLO</name>
<evidence type="ECO:0000256" key="2">
    <source>
        <dbReference type="SAM" id="Phobius"/>
    </source>
</evidence>
<gene>
    <name evidence="4" type="ORF">Vafri_3775</name>
</gene>